<feature type="signal peptide" evidence="1">
    <location>
        <begin position="1"/>
        <end position="19"/>
    </location>
</feature>
<keyword evidence="3" id="KW-1185">Reference proteome</keyword>
<proteinExistence type="predicted"/>
<evidence type="ECO:0000313" key="3">
    <source>
        <dbReference type="Proteomes" id="UP000562682"/>
    </source>
</evidence>
<reference evidence="2 3" key="1">
    <citation type="submission" date="2020-05" db="EMBL/GenBank/DDBJ databases">
        <title>Identification and distribution of gene clusters putatively required for synthesis of sphingolipid metabolism inhibitors in phylogenetically diverse species of the filamentous fungus Fusarium.</title>
        <authorList>
            <person name="Kim H.-S."/>
            <person name="Busman M."/>
            <person name="Brown D.W."/>
            <person name="Divon H."/>
            <person name="Uhlig S."/>
            <person name="Proctor R.H."/>
        </authorList>
    </citation>
    <scope>NUCLEOTIDE SEQUENCE [LARGE SCALE GENOMIC DNA]</scope>
    <source>
        <strain evidence="2 3">NRRL 25311</strain>
    </source>
</reference>
<name>A0A8H5XHK4_9HYPO</name>
<feature type="chain" id="PRO_5034106344" evidence="1">
    <location>
        <begin position="20"/>
        <end position="530"/>
    </location>
</feature>
<evidence type="ECO:0000313" key="2">
    <source>
        <dbReference type="EMBL" id="KAF5693647.1"/>
    </source>
</evidence>
<dbReference type="EMBL" id="JAAOAK010000034">
    <property type="protein sequence ID" value="KAF5693647.1"/>
    <property type="molecule type" value="Genomic_DNA"/>
</dbReference>
<accession>A0A8H5XHK4</accession>
<sequence>MKFSILAQAILAIPALATAIPEPDVVTEDKRANCKLTLQWKSNWYENALRRYRVQLITSPRNDDHLGLYCDQFKVNAVKLENVQCFWTDGIYVLDVSEVQGPAGYAGRQFEDKVSYQELEEEISLDECSNDGNSAKNAPLGNFDTDQLGRKFVNRLSETVSSTKGGRHVAASYMFNWPDKVKVFIAINSGFVEGDALSKFLHTLCTSLKGIAVAPDNETEKLMDALWNMLLRHQSSRLQATIVDLRQIMKGFQHLLPQLPHSKSIGHDVLTDVDGIILDFEGCLKLLAQLLFGDSDSDLERYNSLVIVSHTLYRTFPAEKFQALGRQDVTPCPGCSCEAKSGFDDLSLIPVVKPKIRKKPSGQEWSLARTFHALNIQLSDIAVEKLMQPSSSKAKWTKNKVITDFSRLKSPTWEVHAEVQLIAFTLSHPDEIANGKRVNYIGCSRLGKTTGSTDAKVRMKNLIYWDFLRDFFITTITLSHVKNFTSGVGKFVELPKGGTGSYFPWFLRHRGRFELPDGHFQQVLASVHNQ</sequence>
<gene>
    <name evidence="2" type="ORF">FDENT_1879</name>
</gene>
<dbReference type="Proteomes" id="UP000562682">
    <property type="component" value="Unassembled WGS sequence"/>
</dbReference>
<organism evidence="2 3">
    <name type="scientific">Fusarium denticulatum</name>
    <dbReference type="NCBI Taxonomy" id="48507"/>
    <lineage>
        <taxon>Eukaryota</taxon>
        <taxon>Fungi</taxon>
        <taxon>Dikarya</taxon>
        <taxon>Ascomycota</taxon>
        <taxon>Pezizomycotina</taxon>
        <taxon>Sordariomycetes</taxon>
        <taxon>Hypocreomycetidae</taxon>
        <taxon>Hypocreales</taxon>
        <taxon>Nectriaceae</taxon>
        <taxon>Fusarium</taxon>
        <taxon>Fusarium fujikuroi species complex</taxon>
    </lineage>
</organism>
<evidence type="ECO:0000256" key="1">
    <source>
        <dbReference type="SAM" id="SignalP"/>
    </source>
</evidence>
<keyword evidence="1" id="KW-0732">Signal</keyword>
<comment type="caution">
    <text evidence="2">The sequence shown here is derived from an EMBL/GenBank/DDBJ whole genome shotgun (WGS) entry which is preliminary data.</text>
</comment>
<protein>
    <submittedName>
        <fullName evidence="2">Zf-mynd domain-containing protein</fullName>
    </submittedName>
</protein>
<dbReference type="AlphaFoldDB" id="A0A8H5XHK4"/>